<evidence type="ECO:0000313" key="2">
    <source>
        <dbReference type="Proteomes" id="UP000679352"/>
    </source>
</evidence>
<sequence>MAKFQWMTGNGGFYGFDRFGDFSEISRTVDSMVLKLEPAAGQTAQSHAARIEMSFVGYRSYLAEDGPMSGREVVTGGRLISMRYVDASGDVLMDATGLAVRLPTLMALFAAGDGYAAWRFITSGSGHQFIGAETAARPGAAGSGDVIETGWMADSILAGGGDDYLVDRGGADSYAGGTGVDTLSFASWTYSPWLATVGVTADLLKGSAIGPDGAVDTLGGIEAVEGSFLDDVLRGDRRDNVFVGLSGADVINGRGGFDMVKYAAEARQGGTDGIRANLTLGTIRDGFGTTDRVQAIEGVEGTARRDVFIDNGGDNYFAGLSGADEFRLGRGDDTVHLGGEADLVVLTGSSFGDDTVEDFSVSGGDVIRFEQVTAFSQITLSTVWLDGLRSTLAETAQGSVTLQGVVASSLTASDFGF</sequence>
<dbReference type="SUPFAM" id="SSF51120">
    <property type="entry name" value="beta-Roll"/>
    <property type="match status" value="2"/>
</dbReference>
<evidence type="ECO:0008006" key="3">
    <source>
        <dbReference type="Google" id="ProtNLM"/>
    </source>
</evidence>
<dbReference type="RefSeq" id="WP_215504395.1">
    <property type="nucleotide sequence ID" value="NZ_CP076361.1"/>
</dbReference>
<dbReference type="AlphaFoldDB" id="A0A975P8G6"/>
<dbReference type="Pfam" id="PF00353">
    <property type="entry name" value="HemolysinCabind"/>
    <property type="match status" value="3"/>
</dbReference>
<protein>
    <recommendedName>
        <fullName evidence="3">Calcium-binding protein</fullName>
    </recommendedName>
</protein>
<dbReference type="EMBL" id="CP076361">
    <property type="protein sequence ID" value="QWK90356.1"/>
    <property type="molecule type" value="Genomic_DNA"/>
</dbReference>
<reference evidence="1" key="1">
    <citation type="submission" date="2021-06" db="EMBL/GenBank/DDBJ databases">
        <title>Direct submission.</title>
        <authorList>
            <person name="Lee C.-S."/>
            <person name="Jin L."/>
        </authorList>
    </citation>
    <scope>NUCLEOTIDE SEQUENCE</scope>
    <source>
        <strain evidence="1">Con5</strain>
    </source>
</reference>
<dbReference type="Gene3D" id="2.150.10.10">
    <property type="entry name" value="Serralysin-like metalloprotease, C-terminal"/>
    <property type="match status" value="2"/>
</dbReference>
<name>A0A975P8G6_9RHOB</name>
<dbReference type="Proteomes" id="UP000679352">
    <property type="component" value="Chromosome"/>
</dbReference>
<dbReference type="KEGG" id="gfu:KM031_00020"/>
<evidence type="ECO:0000313" key="1">
    <source>
        <dbReference type="EMBL" id="QWK90356.1"/>
    </source>
</evidence>
<keyword evidence="2" id="KW-1185">Reference proteome</keyword>
<proteinExistence type="predicted"/>
<organism evidence="1 2">
    <name type="scientific">Gemmobacter fulvus</name>
    <dbReference type="NCBI Taxonomy" id="2840474"/>
    <lineage>
        <taxon>Bacteria</taxon>
        <taxon>Pseudomonadati</taxon>
        <taxon>Pseudomonadota</taxon>
        <taxon>Alphaproteobacteria</taxon>
        <taxon>Rhodobacterales</taxon>
        <taxon>Paracoccaceae</taxon>
        <taxon>Gemmobacter</taxon>
    </lineage>
</organism>
<dbReference type="GO" id="GO:0005509">
    <property type="term" value="F:calcium ion binding"/>
    <property type="evidence" value="ECO:0007669"/>
    <property type="project" value="InterPro"/>
</dbReference>
<dbReference type="InterPro" id="IPR001343">
    <property type="entry name" value="Hemolysn_Ca-bd"/>
</dbReference>
<dbReference type="InterPro" id="IPR011049">
    <property type="entry name" value="Serralysin-like_metalloprot_C"/>
</dbReference>
<gene>
    <name evidence="1" type="ORF">KM031_00020</name>
</gene>
<accession>A0A975P8G6</accession>